<organism evidence="1 2">
    <name type="scientific">Flavobacterium bizetiae</name>
    <dbReference type="NCBI Taxonomy" id="2704140"/>
    <lineage>
        <taxon>Bacteria</taxon>
        <taxon>Pseudomonadati</taxon>
        <taxon>Bacteroidota</taxon>
        <taxon>Flavobacteriia</taxon>
        <taxon>Flavobacteriales</taxon>
        <taxon>Flavobacteriaceae</taxon>
        <taxon>Flavobacterium</taxon>
    </lineage>
</organism>
<evidence type="ECO:0000313" key="2">
    <source>
        <dbReference type="Proteomes" id="UP000479938"/>
    </source>
</evidence>
<proteinExistence type="predicted"/>
<sequence>MPSKIPIAKSIAISLSMGTGSPTGGIPRG</sequence>
<dbReference type="Proteomes" id="UP000479938">
    <property type="component" value="Unassembled WGS sequence"/>
</dbReference>
<dbReference type="AlphaFoldDB" id="A0A6J4GAM1"/>
<keyword evidence="2" id="KW-1185">Reference proteome</keyword>
<dbReference type="EMBL" id="CADCSU010000054">
    <property type="protein sequence ID" value="CAA9196168.1"/>
    <property type="molecule type" value="Genomic_DNA"/>
</dbReference>
<evidence type="ECO:0000313" key="1">
    <source>
        <dbReference type="EMBL" id="CAA9196168.1"/>
    </source>
</evidence>
<protein>
    <submittedName>
        <fullName evidence="1">Uncharacterized protein</fullName>
    </submittedName>
</protein>
<reference evidence="1 2" key="1">
    <citation type="submission" date="2020-02" db="EMBL/GenBank/DDBJ databases">
        <authorList>
            <person name="Criscuolo A."/>
        </authorList>
    </citation>
    <scope>NUCLEOTIDE SEQUENCE [LARGE SCALE GENOMIC DNA]</scope>
    <source>
        <strain evidence="1">CIP105534</strain>
    </source>
</reference>
<gene>
    <name evidence="1" type="ORF">FLA105534_01012</name>
</gene>
<name>A0A6J4GAM1_9FLAO</name>
<accession>A0A6J4GAM1</accession>